<feature type="transmembrane region" description="Helical" evidence="7">
    <location>
        <begin position="212"/>
        <end position="234"/>
    </location>
</feature>
<evidence type="ECO:0000256" key="3">
    <source>
        <dbReference type="ARBA" id="ARBA00022519"/>
    </source>
</evidence>
<reference evidence="9 10" key="1">
    <citation type="journal article" date="2009" name="Environ. Microbiol.">
        <title>Genome sequence of Desulfobacterium autotrophicum HRM2, a marine sulfate reducer oxidizing organic carbon completely to carbon dioxide.</title>
        <authorList>
            <person name="Strittmatter A.W."/>
            <person name="Liesegang H."/>
            <person name="Rabus R."/>
            <person name="Decker I."/>
            <person name="Amann J."/>
            <person name="Andres S."/>
            <person name="Henne A."/>
            <person name="Fricke W.F."/>
            <person name="Martinez-Arias R."/>
            <person name="Bartels D."/>
            <person name="Goesmann A."/>
            <person name="Krause L."/>
            <person name="Puehler A."/>
            <person name="Klenk H.P."/>
            <person name="Richter M."/>
            <person name="Schuler M."/>
            <person name="Gloeckner F.O."/>
            <person name="Meyerdierks A."/>
            <person name="Gottschalk G."/>
            <person name="Amann R."/>
        </authorList>
    </citation>
    <scope>NUCLEOTIDE SEQUENCE [LARGE SCALE GENOMIC DNA]</scope>
    <source>
        <strain evidence="10">ATCC 43914 / DSM 3382 / HRM2</strain>
    </source>
</reference>
<feature type="transmembrane region" description="Helical" evidence="7">
    <location>
        <begin position="313"/>
        <end position="343"/>
    </location>
</feature>
<dbReference type="GO" id="GO:0022857">
    <property type="term" value="F:transmembrane transporter activity"/>
    <property type="evidence" value="ECO:0007669"/>
    <property type="project" value="TreeGrafter"/>
</dbReference>
<feature type="domain" description="TRAP C4-dicarboxylate transport system permease DctM subunit" evidence="8">
    <location>
        <begin position="7"/>
        <end position="416"/>
    </location>
</feature>
<dbReference type="PANTHER" id="PTHR33362:SF3">
    <property type="entry name" value="SIALIC ACID TRAP TRANSPORTER PERMEASE PROTEIN SIAT"/>
    <property type="match status" value="1"/>
</dbReference>
<evidence type="ECO:0000313" key="9">
    <source>
        <dbReference type="EMBL" id="ACN16942.1"/>
    </source>
</evidence>
<dbReference type="Proteomes" id="UP000000442">
    <property type="component" value="Chromosome"/>
</dbReference>
<evidence type="ECO:0000256" key="5">
    <source>
        <dbReference type="ARBA" id="ARBA00022989"/>
    </source>
</evidence>
<dbReference type="RefSeq" id="WP_015905685.1">
    <property type="nucleotide sequence ID" value="NC_012108.1"/>
</dbReference>
<dbReference type="HOGENOM" id="CLU_019824_4_1_7"/>
<comment type="subcellular location">
    <subcellularLocation>
        <location evidence="1">Cell inner membrane</location>
        <topology evidence="1">Multi-pass membrane protein</topology>
    </subcellularLocation>
</comment>
<dbReference type="STRING" id="177437.HRM2_38840"/>
<dbReference type="OrthoDB" id="9790209at2"/>
<organism evidence="9 10">
    <name type="scientific">Desulforapulum autotrophicum (strain ATCC 43914 / DSM 3382 / VKM B-1955 / HRM2)</name>
    <name type="common">Desulfobacterium autotrophicum</name>
    <dbReference type="NCBI Taxonomy" id="177437"/>
    <lineage>
        <taxon>Bacteria</taxon>
        <taxon>Pseudomonadati</taxon>
        <taxon>Thermodesulfobacteriota</taxon>
        <taxon>Desulfobacteria</taxon>
        <taxon>Desulfobacterales</taxon>
        <taxon>Desulfobacteraceae</taxon>
        <taxon>Desulforapulum</taxon>
    </lineage>
</organism>
<feature type="transmembrane region" description="Helical" evidence="7">
    <location>
        <begin position="50"/>
        <end position="70"/>
    </location>
</feature>
<feature type="transmembrane region" description="Helical" evidence="7">
    <location>
        <begin position="167"/>
        <end position="191"/>
    </location>
</feature>
<keyword evidence="6 7" id="KW-0472">Membrane</keyword>
<evidence type="ECO:0000256" key="6">
    <source>
        <dbReference type="ARBA" id="ARBA00023136"/>
    </source>
</evidence>
<accession>C0QBE0</accession>
<keyword evidence="5 7" id="KW-1133">Transmembrane helix</keyword>
<dbReference type="PANTHER" id="PTHR33362">
    <property type="entry name" value="SIALIC ACID TRAP TRANSPORTER PERMEASE PROTEIN SIAT-RELATED"/>
    <property type="match status" value="1"/>
</dbReference>
<evidence type="ECO:0000256" key="7">
    <source>
        <dbReference type="SAM" id="Phobius"/>
    </source>
</evidence>
<keyword evidence="3" id="KW-0997">Cell inner membrane</keyword>
<name>C0QBE0_DESAH</name>
<dbReference type="InterPro" id="IPR004681">
    <property type="entry name" value="TRAP_DctM"/>
</dbReference>
<protein>
    <submittedName>
        <fullName evidence="9">DctM8</fullName>
    </submittedName>
</protein>
<feature type="transmembrane region" description="Helical" evidence="7">
    <location>
        <begin position="355"/>
        <end position="376"/>
    </location>
</feature>
<gene>
    <name evidence="9" type="primary">dctM8</name>
    <name evidence="9" type="ordered locus">HRM2_38840</name>
</gene>
<dbReference type="KEGG" id="dat:HRM2_38840"/>
<dbReference type="InterPro" id="IPR010656">
    <property type="entry name" value="DctM"/>
</dbReference>
<dbReference type="EMBL" id="CP001087">
    <property type="protein sequence ID" value="ACN16942.1"/>
    <property type="molecule type" value="Genomic_DNA"/>
</dbReference>
<evidence type="ECO:0000256" key="2">
    <source>
        <dbReference type="ARBA" id="ARBA00022475"/>
    </source>
</evidence>
<evidence type="ECO:0000256" key="4">
    <source>
        <dbReference type="ARBA" id="ARBA00022692"/>
    </source>
</evidence>
<proteinExistence type="predicted"/>
<evidence type="ECO:0000259" key="8">
    <source>
        <dbReference type="Pfam" id="PF06808"/>
    </source>
</evidence>
<feature type="transmembrane region" description="Helical" evidence="7">
    <location>
        <begin position="240"/>
        <end position="260"/>
    </location>
</feature>
<dbReference type="AlphaFoldDB" id="C0QBE0"/>
<evidence type="ECO:0000256" key="1">
    <source>
        <dbReference type="ARBA" id="ARBA00004429"/>
    </source>
</evidence>
<dbReference type="eggNOG" id="COG1593">
    <property type="taxonomic scope" value="Bacteria"/>
</dbReference>
<keyword evidence="10" id="KW-1185">Reference proteome</keyword>
<dbReference type="GO" id="GO:0005886">
    <property type="term" value="C:plasma membrane"/>
    <property type="evidence" value="ECO:0007669"/>
    <property type="project" value="UniProtKB-SubCell"/>
</dbReference>
<keyword evidence="4 7" id="KW-0812">Transmembrane</keyword>
<keyword evidence="2" id="KW-1003">Cell membrane</keyword>
<dbReference type="NCBIfam" id="TIGR00786">
    <property type="entry name" value="dctM"/>
    <property type="match status" value="1"/>
</dbReference>
<evidence type="ECO:0000313" key="10">
    <source>
        <dbReference type="Proteomes" id="UP000000442"/>
    </source>
</evidence>
<dbReference type="Pfam" id="PF06808">
    <property type="entry name" value="DctM"/>
    <property type="match status" value="1"/>
</dbReference>
<dbReference type="PIRSF" id="PIRSF006066">
    <property type="entry name" value="HI0050"/>
    <property type="match status" value="1"/>
</dbReference>
<sequence length="425" mass="45125">MASYLVASLVVLLILGFPMFMVMMVPSVTALAFFQSHIPIFTLVQRMIGGISPFPLTAVPLFILAADIMLKGEMAKRLTRFAEVLVGHLTGGLAHTTILASLIFGAVSGSTQATVAAIGSNMYPTLIKRGYSRSFATALIVNASDVSQLIPPSIMLIVYGVVTGTSISSLFIAGIIPGLLLGLAFMVYSWYWAKKNNIPKNQKPTFGNLKQATIEAIGPLGFTLIIIGGIYSGTFSPTEAAAVAVGYSFIMETFVFRSITIKDMGAIALKSGTTTALVFVLIGGAEAMVWLLTISRIPLTVSTFIIGLNSSPLALLLLINVTFFIALMFFNPISAVVVITPLFLPVIKALGIDPVHLGVLITLNAAIGSATPPFGVDLFTACAIFRLPFNTVVKGVGPFVICGIIVLLVLTVFPEMVTFLPRLLL</sequence>
<feature type="transmembrane region" description="Helical" evidence="7">
    <location>
        <begin position="272"/>
        <end position="293"/>
    </location>
</feature>
<feature type="transmembrane region" description="Helical" evidence="7">
    <location>
        <begin position="396"/>
        <end position="420"/>
    </location>
</feature>